<reference evidence="2 3" key="1">
    <citation type="submission" date="2021-03" db="EMBL/GenBank/DDBJ databases">
        <title>Genomic Encyclopedia of Type Strains, Phase IV (KMG-IV): sequencing the most valuable type-strain genomes for metagenomic binning, comparative biology and taxonomic classification.</title>
        <authorList>
            <person name="Goeker M."/>
        </authorList>
    </citation>
    <scope>NUCLEOTIDE SEQUENCE [LARGE SCALE GENOMIC DNA]</scope>
    <source>
        <strain evidence="2 3">DSM 24950</strain>
    </source>
</reference>
<comment type="caution">
    <text evidence="2">The sequence shown here is derived from an EMBL/GenBank/DDBJ whole genome shotgun (WGS) entry which is preliminary data.</text>
</comment>
<keyword evidence="1" id="KW-0812">Transmembrane</keyword>
<keyword evidence="3" id="KW-1185">Reference proteome</keyword>
<sequence length="50" mass="6055">MQVTVQVQQLFWFFLFFWLSSLQLLSGNSLIQHNEQRKKVIHNLRVTFFG</sequence>
<feature type="transmembrane region" description="Helical" evidence="1">
    <location>
        <begin position="12"/>
        <end position="31"/>
    </location>
</feature>
<gene>
    <name evidence="2" type="ORF">J2Z65_004835</name>
</gene>
<protein>
    <submittedName>
        <fullName evidence="2">Uncharacterized protein</fullName>
    </submittedName>
</protein>
<dbReference type="Proteomes" id="UP001519344">
    <property type="component" value="Unassembled WGS sequence"/>
</dbReference>
<evidence type="ECO:0000313" key="2">
    <source>
        <dbReference type="EMBL" id="MBP1965590.1"/>
    </source>
</evidence>
<organism evidence="2 3">
    <name type="scientific">Paenibacillus aceris</name>
    <dbReference type="NCBI Taxonomy" id="869555"/>
    <lineage>
        <taxon>Bacteria</taxon>
        <taxon>Bacillati</taxon>
        <taxon>Bacillota</taxon>
        <taxon>Bacilli</taxon>
        <taxon>Bacillales</taxon>
        <taxon>Paenibacillaceae</taxon>
        <taxon>Paenibacillus</taxon>
    </lineage>
</organism>
<evidence type="ECO:0000256" key="1">
    <source>
        <dbReference type="SAM" id="Phobius"/>
    </source>
</evidence>
<keyword evidence="1" id="KW-1133">Transmembrane helix</keyword>
<proteinExistence type="predicted"/>
<dbReference type="EMBL" id="JAGGKV010000015">
    <property type="protein sequence ID" value="MBP1965590.1"/>
    <property type="molecule type" value="Genomic_DNA"/>
</dbReference>
<name>A0ABS4I3V5_9BACL</name>
<keyword evidence="1" id="KW-0472">Membrane</keyword>
<accession>A0ABS4I3V5</accession>
<evidence type="ECO:0000313" key="3">
    <source>
        <dbReference type="Proteomes" id="UP001519344"/>
    </source>
</evidence>